<dbReference type="PROSITE" id="PS00217">
    <property type="entry name" value="SUGAR_TRANSPORT_2"/>
    <property type="match status" value="1"/>
</dbReference>
<dbReference type="InterPro" id="IPR005828">
    <property type="entry name" value="MFS_sugar_transport-like"/>
</dbReference>
<evidence type="ECO:0000256" key="10">
    <source>
        <dbReference type="SAM" id="Phobius"/>
    </source>
</evidence>
<keyword evidence="3" id="KW-0813">Transport</keyword>
<dbReference type="InterPro" id="IPR003663">
    <property type="entry name" value="Sugar/inositol_transpt"/>
</dbReference>
<comment type="caution">
    <text evidence="12">The sequence shown here is derived from an EMBL/GenBank/DDBJ whole genome shotgun (WGS) entry which is preliminary data.</text>
</comment>
<evidence type="ECO:0000256" key="6">
    <source>
        <dbReference type="ARBA" id="ARBA00023136"/>
    </source>
</evidence>
<feature type="transmembrane region" description="Helical" evidence="10">
    <location>
        <begin position="197"/>
        <end position="220"/>
    </location>
</feature>
<evidence type="ECO:0000259" key="11">
    <source>
        <dbReference type="PROSITE" id="PS50850"/>
    </source>
</evidence>
<dbReference type="InterPro" id="IPR007219">
    <property type="entry name" value="XnlR_reg_dom"/>
</dbReference>
<dbReference type="InterPro" id="IPR050360">
    <property type="entry name" value="MFS_Sugar_Transporters"/>
</dbReference>
<sequence length="1076" mass="120033">MAHPPQADLKSPSNQNIQEIGTVQTVDNAAFDTVQDAARATQAEHQMGFFESLKLYRKGVAWSIMLSTAIIMEGFDLILLGGLIAFPAFEERFGDLQADGTYELSATWQTSLSMGSLIGQIVGLFLNGYIADRFGYRYTMMGGLTMISGFIFIPFFSHSIVMFLCGQILLGIPFGCFQTLACTYASEVVPTTLRAYLTTYVNLCWVLGQIIASSLLRALVDRTDSWGYRIPVAVQCLANIQMPRFWPIPLLIGCLYIPESPWWLVRQGRIEDAKRSLARLTSKSDSPFSVDETVAMIIYTDEHNKTISAGTSYLDCFKGFDLRRTEIVCMCWVTQVLSGSPLMGYSSYFYQQAGLDVSNAFTMTIAQFCLGGVGTVCSWFLMGRAGRRSIYLYGQGSMMVALLAIGFASLAGRSNTASQWAIGSLLLVYTFIYDCSVGPVCYILVAELPSSRLRTKSVVLARNMYNLISIVATIITPSMLNPTAWNWGARLPEPKGKTYAELDVLFETKTPARKFREATVDELNPEVLERKAVMEHVEKEYMDVSHIKNQPPGAMIISFASPKSSRTGVARGSVISRIKEKSASSTTATASRSICSAHNVRLSTDSTTSRHREQSTASVGSSASQHLSSPRELQQVTCSKEFFRALIDRYTLHVYPVNPIIAPSEILESIDSMDMPDHFVDNALVHAYAAVTINLTTPNWQANQDESARVHQLLGLAVAARNTVMTQCMTSARPSLHPYLTPHLIMTAIFTEICLMAVGKFSEAFMILREAIAMVQLLRVDLLVDEQPDSLRAQSESRFVNDTQISPSERTRRIRMYWEAFIHERFLAIVAYYPPALSPLPPEVSLPGEDNSIPTNVHVGWQYLMKLFSVLDDDFVHHWMNANKPALKTVTYEWVESKMQYLNNLYDIDLELQQDVYASPVTSPPGHTFWHQQDPVYLTTLQKADIIITRQWLLMLLWQLAISNVLLTSEDTASEASAMSLQFPVRLSQQLRQVVVSLGRPSIERHGSGMLKKLFEITNALADVIVHVPTDSGGEAAQRKNDFNFLFDFLHTSASLSEIQVNLLLEKRMALEAGIE</sequence>
<evidence type="ECO:0000256" key="9">
    <source>
        <dbReference type="SAM" id="MobiDB-lite"/>
    </source>
</evidence>
<dbReference type="Pfam" id="PF00083">
    <property type="entry name" value="Sugar_tr"/>
    <property type="match status" value="1"/>
</dbReference>
<keyword evidence="4 10" id="KW-0812">Transmembrane</keyword>
<dbReference type="SMART" id="SM00906">
    <property type="entry name" value="Fungal_trans"/>
    <property type="match status" value="1"/>
</dbReference>
<feature type="compositionally biased region" description="Polar residues" evidence="9">
    <location>
        <begin position="615"/>
        <end position="632"/>
    </location>
</feature>
<feature type="transmembrane region" description="Helical" evidence="10">
    <location>
        <begin position="106"/>
        <end position="126"/>
    </location>
</feature>
<dbReference type="CDD" id="cd12148">
    <property type="entry name" value="fungal_TF_MHR"/>
    <property type="match status" value="1"/>
</dbReference>
<evidence type="ECO:0000256" key="1">
    <source>
        <dbReference type="ARBA" id="ARBA00004141"/>
    </source>
</evidence>
<dbReference type="InterPro" id="IPR005829">
    <property type="entry name" value="Sugar_transporter_CS"/>
</dbReference>
<dbReference type="PANTHER" id="PTHR48022">
    <property type="entry name" value="PLASTIDIC GLUCOSE TRANSPORTER 4"/>
    <property type="match status" value="1"/>
</dbReference>
<dbReference type="Gene3D" id="1.20.1250.20">
    <property type="entry name" value="MFS general substrate transporter like domains"/>
    <property type="match status" value="1"/>
</dbReference>
<keyword evidence="6 10" id="KW-0472">Membrane</keyword>
<feature type="transmembrane region" description="Helical" evidence="10">
    <location>
        <begin position="327"/>
        <end position="348"/>
    </location>
</feature>
<comment type="similarity">
    <text evidence="2">Belongs to the major facilitator superfamily. Sugar transporter (TC 2.A.1.1) family.</text>
</comment>
<keyword evidence="8" id="KW-0462">Maltose metabolism</keyword>
<keyword evidence="5 10" id="KW-1133">Transmembrane helix</keyword>
<proteinExistence type="inferred from homology"/>
<feature type="transmembrane region" description="Helical" evidence="10">
    <location>
        <begin position="465"/>
        <end position="485"/>
    </location>
</feature>
<feature type="transmembrane region" description="Helical" evidence="10">
    <location>
        <begin position="420"/>
        <end position="445"/>
    </location>
</feature>
<evidence type="ECO:0000313" key="12">
    <source>
        <dbReference type="EMBL" id="KAK9770191.1"/>
    </source>
</evidence>
<dbReference type="PROSITE" id="PS50850">
    <property type="entry name" value="MFS"/>
    <property type="match status" value="1"/>
</dbReference>
<name>A0ABR2X8T9_9PEZI</name>
<evidence type="ECO:0000256" key="4">
    <source>
        <dbReference type="ARBA" id="ARBA00022692"/>
    </source>
</evidence>
<evidence type="ECO:0000313" key="13">
    <source>
        <dbReference type="Proteomes" id="UP001465668"/>
    </source>
</evidence>
<feature type="domain" description="Major facilitator superfamily (MFS) profile" evidence="11">
    <location>
        <begin position="62"/>
        <end position="512"/>
    </location>
</feature>
<evidence type="ECO:0000256" key="2">
    <source>
        <dbReference type="ARBA" id="ARBA00010992"/>
    </source>
</evidence>
<dbReference type="EMBL" id="JARVKM010000099">
    <property type="protein sequence ID" value="KAK9770191.1"/>
    <property type="molecule type" value="Genomic_DNA"/>
</dbReference>
<evidence type="ECO:0000256" key="3">
    <source>
        <dbReference type="ARBA" id="ARBA00022448"/>
    </source>
</evidence>
<reference evidence="12 13" key="1">
    <citation type="submission" date="2024-02" db="EMBL/GenBank/DDBJ databases">
        <title>First draft genome assembly of two strains of Seiridium cardinale.</title>
        <authorList>
            <person name="Emiliani G."/>
            <person name="Scali E."/>
        </authorList>
    </citation>
    <scope>NUCLEOTIDE SEQUENCE [LARGE SCALE GENOMIC DNA]</scope>
    <source>
        <strain evidence="12 13">BM-138-000479</strain>
    </source>
</reference>
<gene>
    <name evidence="12" type="ORF">SCAR479_13156</name>
</gene>
<protein>
    <submittedName>
        <fullName evidence="12">Major facilitator superfamily (MFS) profile domain-containing protein</fullName>
    </submittedName>
</protein>
<feature type="transmembrane region" description="Helical" evidence="10">
    <location>
        <begin position="360"/>
        <end position="381"/>
    </location>
</feature>
<dbReference type="InterPro" id="IPR036259">
    <property type="entry name" value="MFS_trans_sf"/>
</dbReference>
<dbReference type="InterPro" id="IPR020846">
    <property type="entry name" value="MFS_dom"/>
</dbReference>
<feature type="region of interest" description="Disordered" evidence="9">
    <location>
        <begin position="601"/>
        <end position="632"/>
    </location>
</feature>
<evidence type="ECO:0000256" key="7">
    <source>
        <dbReference type="ARBA" id="ARBA00023242"/>
    </source>
</evidence>
<comment type="subcellular location">
    <subcellularLocation>
        <location evidence="1">Membrane</location>
        <topology evidence="1">Multi-pass membrane protein</topology>
    </subcellularLocation>
</comment>
<feature type="transmembrane region" description="Helical" evidence="10">
    <location>
        <begin position="390"/>
        <end position="408"/>
    </location>
</feature>
<accession>A0ABR2X8T9</accession>
<keyword evidence="7" id="KW-0539">Nucleus</keyword>
<dbReference type="NCBIfam" id="TIGR00879">
    <property type="entry name" value="SP"/>
    <property type="match status" value="1"/>
</dbReference>
<evidence type="ECO:0000256" key="5">
    <source>
        <dbReference type="ARBA" id="ARBA00022989"/>
    </source>
</evidence>
<organism evidence="12 13">
    <name type="scientific">Seiridium cardinale</name>
    <dbReference type="NCBI Taxonomy" id="138064"/>
    <lineage>
        <taxon>Eukaryota</taxon>
        <taxon>Fungi</taxon>
        <taxon>Dikarya</taxon>
        <taxon>Ascomycota</taxon>
        <taxon>Pezizomycotina</taxon>
        <taxon>Sordariomycetes</taxon>
        <taxon>Xylariomycetidae</taxon>
        <taxon>Amphisphaeriales</taxon>
        <taxon>Sporocadaceae</taxon>
        <taxon>Seiridium</taxon>
    </lineage>
</organism>
<feature type="transmembrane region" description="Helical" evidence="10">
    <location>
        <begin position="60"/>
        <end position="86"/>
    </location>
</feature>
<dbReference type="Proteomes" id="UP001465668">
    <property type="component" value="Unassembled WGS sequence"/>
</dbReference>
<dbReference type="PANTHER" id="PTHR48022:SF5">
    <property type="entry name" value="ALPHA-GLUCOSIDES PERMEASE MPH2-RELATED"/>
    <property type="match status" value="1"/>
</dbReference>
<dbReference type="SUPFAM" id="SSF103473">
    <property type="entry name" value="MFS general substrate transporter"/>
    <property type="match status" value="1"/>
</dbReference>
<evidence type="ECO:0000256" key="8">
    <source>
        <dbReference type="ARBA" id="ARBA00026248"/>
    </source>
</evidence>
<keyword evidence="13" id="KW-1185">Reference proteome</keyword>